<dbReference type="EMBL" id="JBHSBH010000015">
    <property type="protein sequence ID" value="MFC3998767.1"/>
    <property type="molecule type" value="Genomic_DNA"/>
</dbReference>
<evidence type="ECO:0000256" key="9">
    <source>
        <dbReference type="ARBA" id="ARBA00022679"/>
    </source>
</evidence>
<keyword evidence="13 19" id="KW-0472">Membrane</keyword>
<evidence type="ECO:0000256" key="8">
    <source>
        <dbReference type="ARBA" id="ARBA00022573"/>
    </source>
</evidence>
<dbReference type="PANTHER" id="PTHR34148">
    <property type="entry name" value="ADENOSYLCOBINAMIDE-GDP RIBAZOLETRANSFERASE"/>
    <property type="match status" value="1"/>
</dbReference>
<evidence type="ECO:0000256" key="7">
    <source>
        <dbReference type="ARBA" id="ARBA00022475"/>
    </source>
</evidence>
<evidence type="ECO:0000256" key="6">
    <source>
        <dbReference type="ARBA" id="ARBA00015850"/>
    </source>
</evidence>
<name>A0ABV8FRN4_9ACTN</name>
<keyword evidence="10 19" id="KW-0812">Transmembrane</keyword>
<keyword evidence="11 19" id="KW-0460">Magnesium</keyword>
<comment type="pathway">
    <text evidence="3 19">Cofactor biosynthesis; adenosylcobalamin biosynthesis; adenosylcobalamin from cob(II)yrinate a,c-diamide: step 7/7.</text>
</comment>
<comment type="cofactor">
    <cofactor evidence="1 19">
        <name>Mg(2+)</name>
        <dbReference type="ChEBI" id="CHEBI:18420"/>
    </cofactor>
</comment>
<dbReference type="InterPro" id="IPR003805">
    <property type="entry name" value="CobS"/>
</dbReference>
<dbReference type="Proteomes" id="UP001595847">
    <property type="component" value="Unassembled WGS sequence"/>
</dbReference>
<evidence type="ECO:0000256" key="12">
    <source>
        <dbReference type="ARBA" id="ARBA00022989"/>
    </source>
</evidence>
<evidence type="ECO:0000256" key="13">
    <source>
        <dbReference type="ARBA" id="ARBA00023136"/>
    </source>
</evidence>
<evidence type="ECO:0000256" key="15">
    <source>
        <dbReference type="ARBA" id="ARBA00032605"/>
    </source>
</evidence>
<reference evidence="21" key="1">
    <citation type="journal article" date="2019" name="Int. J. Syst. Evol. Microbiol.">
        <title>The Global Catalogue of Microorganisms (GCM) 10K type strain sequencing project: providing services to taxonomists for standard genome sequencing and annotation.</title>
        <authorList>
            <consortium name="The Broad Institute Genomics Platform"/>
            <consortium name="The Broad Institute Genome Sequencing Center for Infectious Disease"/>
            <person name="Wu L."/>
            <person name="Ma J."/>
        </authorList>
    </citation>
    <scope>NUCLEOTIDE SEQUENCE [LARGE SCALE GENOMIC DNA]</scope>
    <source>
        <strain evidence="21">TBRC 1826</strain>
    </source>
</reference>
<gene>
    <name evidence="19" type="primary">cobS</name>
    <name evidence="20" type="ORF">ACFOVU_22770</name>
</gene>
<evidence type="ECO:0000256" key="14">
    <source>
        <dbReference type="ARBA" id="ARBA00025228"/>
    </source>
</evidence>
<comment type="catalytic activity">
    <reaction evidence="18 19">
        <text>alpha-ribazole 5'-phosphate + adenosylcob(III)inamide-GDP = adenosylcob(III)alamin 5'-phosphate + GMP + H(+)</text>
        <dbReference type="Rhea" id="RHEA:23560"/>
        <dbReference type="ChEBI" id="CHEBI:15378"/>
        <dbReference type="ChEBI" id="CHEBI:57918"/>
        <dbReference type="ChEBI" id="CHEBI:58115"/>
        <dbReference type="ChEBI" id="CHEBI:60487"/>
        <dbReference type="ChEBI" id="CHEBI:60493"/>
        <dbReference type="EC" id="2.7.8.26"/>
    </reaction>
</comment>
<feature type="transmembrane region" description="Helical" evidence="19">
    <location>
        <begin position="86"/>
        <end position="103"/>
    </location>
</feature>
<evidence type="ECO:0000256" key="19">
    <source>
        <dbReference type="HAMAP-Rule" id="MF_00719"/>
    </source>
</evidence>
<comment type="subcellular location">
    <subcellularLocation>
        <location evidence="2 19">Cell membrane</location>
        <topology evidence="2 19">Multi-pass membrane protein</topology>
    </subcellularLocation>
</comment>
<evidence type="ECO:0000256" key="3">
    <source>
        <dbReference type="ARBA" id="ARBA00004663"/>
    </source>
</evidence>
<comment type="caution">
    <text evidence="20">The sequence shown here is derived from an EMBL/GenBank/DDBJ whole genome shotgun (WGS) entry which is preliminary data.</text>
</comment>
<feature type="transmembrane region" description="Helical" evidence="19">
    <location>
        <begin position="197"/>
        <end position="223"/>
    </location>
</feature>
<feature type="transmembrane region" description="Helical" evidence="19">
    <location>
        <begin position="229"/>
        <end position="250"/>
    </location>
</feature>
<comment type="similarity">
    <text evidence="4 19">Belongs to the CobS family.</text>
</comment>
<dbReference type="EC" id="2.7.8.26" evidence="5 19"/>
<evidence type="ECO:0000256" key="4">
    <source>
        <dbReference type="ARBA" id="ARBA00010561"/>
    </source>
</evidence>
<keyword evidence="8 19" id="KW-0169">Cobalamin biosynthesis</keyword>
<evidence type="ECO:0000256" key="2">
    <source>
        <dbReference type="ARBA" id="ARBA00004651"/>
    </source>
</evidence>
<keyword evidence="12 19" id="KW-1133">Transmembrane helix</keyword>
<evidence type="ECO:0000256" key="18">
    <source>
        <dbReference type="ARBA" id="ARBA00049504"/>
    </source>
</evidence>
<feature type="transmembrane region" description="Helical" evidence="19">
    <location>
        <begin position="162"/>
        <end position="185"/>
    </location>
</feature>
<comment type="catalytic activity">
    <reaction evidence="17 19">
        <text>alpha-ribazole + adenosylcob(III)inamide-GDP = adenosylcob(III)alamin + GMP + H(+)</text>
        <dbReference type="Rhea" id="RHEA:16049"/>
        <dbReference type="ChEBI" id="CHEBI:10329"/>
        <dbReference type="ChEBI" id="CHEBI:15378"/>
        <dbReference type="ChEBI" id="CHEBI:18408"/>
        <dbReference type="ChEBI" id="CHEBI:58115"/>
        <dbReference type="ChEBI" id="CHEBI:60487"/>
        <dbReference type="EC" id="2.7.8.26"/>
    </reaction>
</comment>
<proteinExistence type="inferred from homology"/>
<keyword evidence="7 19" id="KW-1003">Cell membrane</keyword>
<evidence type="ECO:0000256" key="1">
    <source>
        <dbReference type="ARBA" id="ARBA00001946"/>
    </source>
</evidence>
<evidence type="ECO:0000256" key="17">
    <source>
        <dbReference type="ARBA" id="ARBA00048623"/>
    </source>
</evidence>
<comment type="function">
    <text evidence="14 19">Joins adenosylcobinamide-GDP and alpha-ribazole to generate adenosylcobalamin (Ado-cobalamin). Also synthesizes adenosylcobalamin 5'-phosphate from adenosylcobinamide-GDP and alpha-ribazole 5'-phosphate.</text>
</comment>
<evidence type="ECO:0000256" key="11">
    <source>
        <dbReference type="ARBA" id="ARBA00022842"/>
    </source>
</evidence>
<dbReference type="PANTHER" id="PTHR34148:SF1">
    <property type="entry name" value="ADENOSYLCOBINAMIDE-GDP RIBAZOLETRANSFERASE"/>
    <property type="match status" value="1"/>
</dbReference>
<dbReference type="Pfam" id="PF02654">
    <property type="entry name" value="CobS"/>
    <property type="match status" value="1"/>
</dbReference>
<evidence type="ECO:0000256" key="10">
    <source>
        <dbReference type="ARBA" id="ARBA00022692"/>
    </source>
</evidence>
<feature type="transmembrane region" description="Helical" evidence="19">
    <location>
        <begin position="136"/>
        <end position="156"/>
    </location>
</feature>
<evidence type="ECO:0000313" key="21">
    <source>
        <dbReference type="Proteomes" id="UP001595847"/>
    </source>
</evidence>
<dbReference type="GO" id="GO:0051073">
    <property type="term" value="F:adenosylcobinamide-GDP ribazoletransferase activity"/>
    <property type="evidence" value="ECO:0007669"/>
    <property type="project" value="UniProtKB-EC"/>
</dbReference>
<evidence type="ECO:0000256" key="16">
    <source>
        <dbReference type="ARBA" id="ARBA00032853"/>
    </source>
</evidence>
<dbReference type="HAMAP" id="MF_00719">
    <property type="entry name" value="CobS"/>
    <property type="match status" value="1"/>
</dbReference>
<evidence type="ECO:0000313" key="20">
    <source>
        <dbReference type="EMBL" id="MFC3998767.1"/>
    </source>
</evidence>
<evidence type="ECO:0000256" key="5">
    <source>
        <dbReference type="ARBA" id="ARBA00013200"/>
    </source>
</evidence>
<accession>A0ABV8FRN4</accession>
<protein>
    <recommendedName>
        <fullName evidence="6 19">Adenosylcobinamide-GDP ribazoletransferase</fullName>
        <ecNumber evidence="5 19">2.7.8.26</ecNumber>
    </recommendedName>
    <alternativeName>
        <fullName evidence="16 19">Cobalamin synthase</fullName>
    </alternativeName>
    <alternativeName>
        <fullName evidence="15 19">Cobalamin-5'-phosphate synthase</fullName>
    </alternativeName>
</protein>
<organism evidence="20 21">
    <name type="scientific">Nocardiopsis sediminis</name>
    <dbReference type="NCBI Taxonomy" id="1778267"/>
    <lineage>
        <taxon>Bacteria</taxon>
        <taxon>Bacillati</taxon>
        <taxon>Actinomycetota</taxon>
        <taxon>Actinomycetes</taxon>
        <taxon>Streptosporangiales</taxon>
        <taxon>Nocardiopsidaceae</taxon>
        <taxon>Nocardiopsis</taxon>
    </lineage>
</organism>
<dbReference type="RefSeq" id="WP_378536854.1">
    <property type="nucleotide sequence ID" value="NZ_JBHSBH010000015.1"/>
</dbReference>
<keyword evidence="21" id="KW-1185">Reference proteome</keyword>
<sequence length="286" mass="28419">MTEPGTGSGGRWGRWGSLGRIRWAWSARDAADGGRLALGTLTVFPVRVQRVNRTAAGWAMTLSPAAGLLLGAVAGAVLFLAGLTSMSPLLGAALAIGALALLTRGLHLDGLADLADGLGSARPAGEALDIMKRSDIGPFGVVTLVMVLLVQVLALGDIAATSSVAAVGAVVVATMSGRLAITWSCTPRTRPAREEGLGALVVGSVPVGAAITTTGAVALLAGLTGLPHSAAFALSCVAAVAGGQLAATALRWHAKRRLGGITGDVLGALCETATTTPLVILAALTA</sequence>
<feature type="transmembrane region" description="Helical" evidence="19">
    <location>
        <begin position="57"/>
        <end position="80"/>
    </location>
</feature>
<keyword evidence="9 19" id="KW-0808">Transferase</keyword>